<keyword evidence="1" id="KW-0812">Transmembrane</keyword>
<dbReference type="InParanoid" id="A0A1Y1UJ68"/>
<dbReference type="GeneID" id="33560009"/>
<keyword evidence="1" id="KW-0472">Membrane</keyword>
<sequence>MTFRIHIHFPTLLSTSLNQSLLSVCISRWVFAGAFLVLLSLATRIRKSKLENKTWKETEAHLWLTAIISIYWLLTVSCLVGWFFGILWSISKSNLPPFIVLNLIGLMVEVILSGAIVISINEDWIPITSQPSNTPTKHFLGQSIDKLDSHRLNHSLEPSAIPSIKMGLSTAMRRLMFAATAAEITLDHRVAVDHRCLLLLASVYFHAVTSHFRVRKGIAKEKGKTVVCHLHSLLRFIFAALRVLFVVLWLSSAILLGPIDTRFLVEISVMWFLMLKLSKDERMDKDKAVNGLPT</sequence>
<feature type="transmembrane region" description="Helical" evidence="1">
    <location>
        <begin position="62"/>
        <end position="87"/>
    </location>
</feature>
<evidence type="ECO:0000256" key="1">
    <source>
        <dbReference type="SAM" id="Phobius"/>
    </source>
</evidence>
<feature type="transmembrane region" description="Helical" evidence="1">
    <location>
        <begin position="233"/>
        <end position="255"/>
    </location>
</feature>
<reference evidence="2 3" key="1">
    <citation type="submission" date="2017-03" db="EMBL/GenBank/DDBJ databases">
        <title>Widespread Adenine N6-methylation of Active Genes in Fungi.</title>
        <authorList>
            <consortium name="DOE Joint Genome Institute"/>
            <person name="Mondo S.J."/>
            <person name="Dannebaum R.O."/>
            <person name="Kuo R.C."/>
            <person name="Louie K.B."/>
            <person name="Bewick A.J."/>
            <person name="Labutti K."/>
            <person name="Haridas S."/>
            <person name="Kuo A."/>
            <person name="Salamov A."/>
            <person name="Ahrendt S.R."/>
            <person name="Lau R."/>
            <person name="Bowen B.P."/>
            <person name="Lipzen A."/>
            <person name="Sullivan W."/>
            <person name="Andreopoulos W.B."/>
            <person name="Clum A."/>
            <person name="Lindquist E."/>
            <person name="Daum C."/>
            <person name="Northen T.R."/>
            <person name="Ramamoorthy G."/>
            <person name="Schmitz R.J."/>
            <person name="Gryganskyi A."/>
            <person name="Culley D."/>
            <person name="Magnuson J."/>
            <person name="James T.Y."/>
            <person name="O'Malley M.A."/>
            <person name="Stajich J.E."/>
            <person name="Spatafora J.W."/>
            <person name="Visel A."/>
            <person name="Grigoriev I.V."/>
        </authorList>
    </citation>
    <scope>NUCLEOTIDE SEQUENCE [LARGE SCALE GENOMIC DNA]</scope>
    <source>
        <strain evidence="2 3">NRRL Y-17943</strain>
    </source>
</reference>
<accession>A0A1Y1UJ68</accession>
<keyword evidence="3" id="KW-1185">Reference proteome</keyword>
<organism evidence="2 3">
    <name type="scientific">Kockovaella imperatae</name>
    <dbReference type="NCBI Taxonomy" id="4999"/>
    <lineage>
        <taxon>Eukaryota</taxon>
        <taxon>Fungi</taxon>
        <taxon>Dikarya</taxon>
        <taxon>Basidiomycota</taxon>
        <taxon>Agaricomycotina</taxon>
        <taxon>Tremellomycetes</taxon>
        <taxon>Tremellales</taxon>
        <taxon>Cuniculitremaceae</taxon>
        <taxon>Kockovaella</taxon>
    </lineage>
</organism>
<feature type="transmembrane region" description="Helical" evidence="1">
    <location>
        <begin position="99"/>
        <end position="120"/>
    </location>
</feature>
<evidence type="ECO:0000313" key="2">
    <source>
        <dbReference type="EMBL" id="ORX37155.1"/>
    </source>
</evidence>
<name>A0A1Y1UJ68_9TREE</name>
<keyword evidence="1" id="KW-1133">Transmembrane helix</keyword>
<dbReference type="EMBL" id="NBSH01000006">
    <property type="protein sequence ID" value="ORX37155.1"/>
    <property type="molecule type" value="Genomic_DNA"/>
</dbReference>
<dbReference type="Proteomes" id="UP000193218">
    <property type="component" value="Unassembled WGS sequence"/>
</dbReference>
<feature type="transmembrane region" description="Helical" evidence="1">
    <location>
        <begin position="20"/>
        <end position="41"/>
    </location>
</feature>
<evidence type="ECO:0000313" key="3">
    <source>
        <dbReference type="Proteomes" id="UP000193218"/>
    </source>
</evidence>
<proteinExistence type="predicted"/>
<protein>
    <submittedName>
        <fullName evidence="2">Uncharacterized protein</fullName>
    </submittedName>
</protein>
<gene>
    <name evidence="2" type="ORF">BD324DRAFT_650763</name>
</gene>
<dbReference type="RefSeq" id="XP_021871193.1">
    <property type="nucleotide sequence ID" value="XM_022018200.1"/>
</dbReference>
<dbReference type="AlphaFoldDB" id="A0A1Y1UJ68"/>
<comment type="caution">
    <text evidence="2">The sequence shown here is derived from an EMBL/GenBank/DDBJ whole genome shotgun (WGS) entry which is preliminary data.</text>
</comment>